<evidence type="ECO:0000256" key="3">
    <source>
        <dbReference type="ARBA" id="ARBA00022692"/>
    </source>
</evidence>
<evidence type="ECO:0000256" key="7">
    <source>
        <dbReference type="SAM" id="MobiDB-lite"/>
    </source>
</evidence>
<organism evidence="8 9">
    <name type="scientific">Cinnamomum micranthum f. kanehirae</name>
    <dbReference type="NCBI Taxonomy" id="337451"/>
    <lineage>
        <taxon>Eukaryota</taxon>
        <taxon>Viridiplantae</taxon>
        <taxon>Streptophyta</taxon>
        <taxon>Embryophyta</taxon>
        <taxon>Tracheophyta</taxon>
        <taxon>Spermatophyta</taxon>
        <taxon>Magnoliopsida</taxon>
        <taxon>Magnoliidae</taxon>
        <taxon>Laurales</taxon>
        <taxon>Lauraceae</taxon>
        <taxon>Cinnamomum</taxon>
    </lineage>
</organism>
<evidence type="ECO:0000256" key="6">
    <source>
        <dbReference type="RuleBase" id="RU368066"/>
    </source>
</evidence>
<comment type="function">
    <text evidence="6">Choline transporter.</text>
</comment>
<name>A0A443PSP0_9MAGN</name>
<dbReference type="STRING" id="337451.A0A443PSP0"/>
<keyword evidence="9" id="KW-1185">Reference proteome</keyword>
<feature type="transmembrane region" description="Helical" evidence="6">
    <location>
        <begin position="156"/>
        <end position="174"/>
    </location>
</feature>
<keyword evidence="3 6" id="KW-0812">Transmembrane</keyword>
<feature type="transmembrane region" description="Helical" evidence="6">
    <location>
        <begin position="289"/>
        <end position="306"/>
    </location>
</feature>
<dbReference type="Pfam" id="PF04515">
    <property type="entry name" value="Choline_transpo"/>
    <property type="match status" value="1"/>
</dbReference>
<accession>A0A443PSP0</accession>
<feature type="transmembrane region" description="Helical" evidence="6">
    <location>
        <begin position="262"/>
        <end position="283"/>
    </location>
</feature>
<gene>
    <name evidence="8" type="ORF">CKAN_02305000</name>
</gene>
<keyword evidence="5 6" id="KW-0472">Membrane</keyword>
<feature type="region of interest" description="Disordered" evidence="7">
    <location>
        <begin position="1"/>
        <end position="55"/>
    </location>
</feature>
<dbReference type="EMBL" id="QPKB01000010">
    <property type="protein sequence ID" value="RWR93776.1"/>
    <property type="molecule type" value="Genomic_DNA"/>
</dbReference>
<feature type="transmembrane region" description="Helical" evidence="6">
    <location>
        <begin position="462"/>
        <end position="479"/>
    </location>
</feature>
<evidence type="ECO:0000256" key="5">
    <source>
        <dbReference type="ARBA" id="ARBA00023136"/>
    </source>
</evidence>
<feature type="transmembrane region" description="Helical" evidence="6">
    <location>
        <begin position="432"/>
        <end position="456"/>
    </location>
</feature>
<feature type="transmembrane region" description="Helical" evidence="6">
    <location>
        <begin position="186"/>
        <end position="211"/>
    </location>
</feature>
<dbReference type="OrthoDB" id="44736at2759"/>
<dbReference type="GO" id="GO:0022857">
    <property type="term" value="F:transmembrane transporter activity"/>
    <property type="evidence" value="ECO:0007669"/>
    <property type="project" value="UniProtKB-UniRule"/>
</dbReference>
<feature type="transmembrane region" description="Helical" evidence="6">
    <location>
        <begin position="112"/>
        <end position="136"/>
    </location>
</feature>
<dbReference type="PANTHER" id="PTHR12385:SF93">
    <property type="entry name" value="CHOLINE TRANSPORTER-LIKE PROTEIN"/>
    <property type="match status" value="1"/>
</dbReference>
<sequence>MGVSENPEMERGGQEAGVADGRGEEKENIDANGREEEEKDEKGVVEEEKKVENEMNMSRLRTSNPVPTIQIQTPSPAQTRSIHIATQNTPGSQQQMTPSWASMNSTNYTNHIFLFLFLFHVLVAVTAVGFLIYRAVEGLLQNGKWKRKEKQLLEFWLPQVEGSAIISIFLAWAWQRAFRQWPAFMVRFILWSSFILSLTAGILLLCFSMAATDGVGIALIGFAVGNGLYTCWVTPRIGFAAKVIEKSLEPAAKFPDLNQPTYWLLAIGFVWMSLCSFAVIGALNFHFPPLLIIGLVLSLMWTTEVLRNVVNLTVCRAVSLYYLRGMQSTTQFCFQRAMSRNLGSACLGSLFVPTIEALRIVARVLNLLKGEDEFMFSCAHCCLKMMEAIFRCGNGWAFVHIAAYGRSFVTASRTTWALFESAGMEIIVDSDITSAICFLTGITSGSVCLIVAASWTHAEHKGFTATVSMLAFFIGYLMTRIGMAMPHACVSCYYVCYAENPGFRLFDNTIKQRIELIRAGHDVVVPTPRLSRRPII</sequence>
<evidence type="ECO:0000313" key="9">
    <source>
        <dbReference type="Proteomes" id="UP000283530"/>
    </source>
</evidence>
<evidence type="ECO:0000256" key="1">
    <source>
        <dbReference type="ARBA" id="ARBA00004141"/>
    </source>
</evidence>
<protein>
    <recommendedName>
        <fullName evidence="6">Choline transporter-like protein</fullName>
    </recommendedName>
</protein>
<comment type="similarity">
    <text evidence="2 6">Belongs to the CTL (choline transporter-like) family.</text>
</comment>
<dbReference type="PANTHER" id="PTHR12385">
    <property type="entry name" value="CHOLINE TRANSPORTER-LIKE (SLC FAMILY 44)"/>
    <property type="match status" value="1"/>
</dbReference>
<evidence type="ECO:0000256" key="4">
    <source>
        <dbReference type="ARBA" id="ARBA00022989"/>
    </source>
</evidence>
<evidence type="ECO:0000313" key="8">
    <source>
        <dbReference type="EMBL" id="RWR93776.1"/>
    </source>
</evidence>
<dbReference type="AlphaFoldDB" id="A0A443PSP0"/>
<keyword evidence="4 6" id="KW-1133">Transmembrane helix</keyword>
<proteinExistence type="inferred from homology"/>
<comment type="caution">
    <text evidence="8">The sequence shown here is derived from an EMBL/GenBank/DDBJ whole genome shotgun (WGS) entry which is preliminary data.</text>
</comment>
<reference evidence="8 9" key="1">
    <citation type="journal article" date="2019" name="Nat. Plants">
        <title>Stout camphor tree genome fills gaps in understanding of flowering plant genome evolution.</title>
        <authorList>
            <person name="Chaw S.M."/>
            <person name="Liu Y.C."/>
            <person name="Wu Y.W."/>
            <person name="Wang H.Y."/>
            <person name="Lin C.I."/>
            <person name="Wu C.S."/>
            <person name="Ke H.M."/>
            <person name="Chang L.Y."/>
            <person name="Hsu C.Y."/>
            <person name="Yang H.T."/>
            <person name="Sudianto E."/>
            <person name="Hsu M.H."/>
            <person name="Wu K.P."/>
            <person name="Wang L.N."/>
            <person name="Leebens-Mack J.H."/>
            <person name="Tsai I.J."/>
        </authorList>
    </citation>
    <scope>NUCLEOTIDE SEQUENCE [LARGE SCALE GENOMIC DNA]</scope>
    <source>
        <strain evidence="9">cv. Chaw 1501</strain>
        <tissue evidence="8">Young leaves</tissue>
    </source>
</reference>
<dbReference type="GO" id="GO:0005886">
    <property type="term" value="C:plasma membrane"/>
    <property type="evidence" value="ECO:0007669"/>
    <property type="project" value="UniProtKB-SubCell"/>
</dbReference>
<comment type="subcellular location">
    <subcellularLocation>
        <location evidence="6">Cell membrane</location>
        <topology evidence="6">Multi-pass membrane protein</topology>
    </subcellularLocation>
    <subcellularLocation>
        <location evidence="1">Membrane</location>
        <topology evidence="1">Multi-pass membrane protein</topology>
    </subcellularLocation>
</comment>
<feature type="transmembrane region" description="Helical" evidence="6">
    <location>
        <begin position="217"/>
        <end position="241"/>
    </location>
</feature>
<feature type="compositionally biased region" description="Basic and acidic residues" evidence="7">
    <location>
        <begin position="21"/>
        <end position="53"/>
    </location>
</feature>
<dbReference type="Proteomes" id="UP000283530">
    <property type="component" value="Unassembled WGS sequence"/>
</dbReference>
<evidence type="ECO:0000256" key="2">
    <source>
        <dbReference type="ARBA" id="ARBA00007168"/>
    </source>
</evidence>
<dbReference type="InterPro" id="IPR007603">
    <property type="entry name" value="Choline_transptr-like"/>
</dbReference>